<evidence type="ECO:0000313" key="3">
    <source>
        <dbReference type="Proteomes" id="UP001175211"/>
    </source>
</evidence>
<dbReference type="GeneID" id="85352350"/>
<proteinExistence type="predicted"/>
<evidence type="ECO:0000313" key="2">
    <source>
        <dbReference type="EMBL" id="KAK0461639.1"/>
    </source>
</evidence>
<dbReference type="InterPro" id="IPR010730">
    <property type="entry name" value="HET"/>
</dbReference>
<accession>A0AA39TRQ9</accession>
<dbReference type="EMBL" id="JAUEPS010000010">
    <property type="protein sequence ID" value="KAK0461639.1"/>
    <property type="molecule type" value="Genomic_DNA"/>
</dbReference>
<dbReference type="Pfam" id="PF06985">
    <property type="entry name" value="HET"/>
    <property type="match status" value="1"/>
</dbReference>
<name>A0AA39TRQ9_ARMTA</name>
<feature type="non-terminal residue" evidence="2">
    <location>
        <position position="1"/>
    </location>
</feature>
<dbReference type="AlphaFoldDB" id="A0AA39TRQ9"/>
<comment type="caution">
    <text evidence="2">The sequence shown here is derived from an EMBL/GenBank/DDBJ whole genome shotgun (WGS) entry which is preliminary data.</text>
</comment>
<reference evidence="2" key="1">
    <citation type="submission" date="2023-06" db="EMBL/GenBank/DDBJ databases">
        <authorList>
            <consortium name="Lawrence Berkeley National Laboratory"/>
            <person name="Ahrendt S."/>
            <person name="Sahu N."/>
            <person name="Indic B."/>
            <person name="Wong-Bajracharya J."/>
            <person name="Merenyi Z."/>
            <person name="Ke H.-M."/>
            <person name="Monk M."/>
            <person name="Kocsube S."/>
            <person name="Drula E."/>
            <person name="Lipzen A."/>
            <person name="Balint B."/>
            <person name="Henrissat B."/>
            <person name="Andreopoulos B."/>
            <person name="Martin F.M."/>
            <person name="Harder C.B."/>
            <person name="Rigling D."/>
            <person name="Ford K.L."/>
            <person name="Foster G.D."/>
            <person name="Pangilinan J."/>
            <person name="Papanicolaou A."/>
            <person name="Barry K."/>
            <person name="LaButti K."/>
            <person name="Viragh M."/>
            <person name="Koriabine M."/>
            <person name="Yan M."/>
            <person name="Riley R."/>
            <person name="Champramary S."/>
            <person name="Plett K.L."/>
            <person name="Tsai I.J."/>
            <person name="Slot J."/>
            <person name="Sipos G."/>
            <person name="Plett J."/>
            <person name="Nagy L.G."/>
            <person name="Grigoriev I.V."/>
        </authorList>
    </citation>
    <scope>NUCLEOTIDE SEQUENCE</scope>
    <source>
        <strain evidence="2">CCBAS 213</strain>
    </source>
</reference>
<feature type="domain" description="Heterokaryon incompatibility" evidence="1">
    <location>
        <begin position="148"/>
        <end position="242"/>
    </location>
</feature>
<keyword evidence="3" id="KW-1185">Reference proteome</keyword>
<dbReference type="RefSeq" id="XP_060333377.1">
    <property type="nucleotide sequence ID" value="XM_060468802.1"/>
</dbReference>
<dbReference type="Proteomes" id="UP001175211">
    <property type="component" value="Unassembled WGS sequence"/>
</dbReference>
<evidence type="ECO:0000259" key="1">
    <source>
        <dbReference type="Pfam" id="PF06985"/>
    </source>
</evidence>
<organism evidence="2 3">
    <name type="scientific">Armillaria tabescens</name>
    <name type="common">Ringless honey mushroom</name>
    <name type="synonym">Agaricus tabescens</name>
    <dbReference type="NCBI Taxonomy" id="1929756"/>
    <lineage>
        <taxon>Eukaryota</taxon>
        <taxon>Fungi</taxon>
        <taxon>Dikarya</taxon>
        <taxon>Basidiomycota</taxon>
        <taxon>Agaricomycotina</taxon>
        <taxon>Agaricomycetes</taxon>
        <taxon>Agaricomycetidae</taxon>
        <taxon>Agaricales</taxon>
        <taxon>Marasmiineae</taxon>
        <taxon>Physalacriaceae</taxon>
        <taxon>Desarmillaria</taxon>
    </lineage>
</organism>
<sequence length="394" mass="45531">MDAPAEMRHYPTVTISAFDETGLEKSSVRVPKQRTFRGQKPIIPSSLADTPCHDLGLDGLLEHLNKILVTTCTLDDHSLSSLLEECILNDYDFGTAYGLLRPTWYTKNWIAIQDKLSICEAQDNVTRKGVLINDRIITCEVPPQRKRFSAISHSWVEEEDRVDLWTPINRKEWPVPIPRDANLKLIRIEMLNLGAEYVWLDVLCLRERDGPREDLRAEEWRVDVPTIGHVYQEAERVVCYFSGLGRPLGFKKGDLDSNRCWFNRAWTLQEGKEDSIFGGDMGNGGNMEEEVRKRFHEQVSVLKDTRWALQHVFRMLSQMQMRVSTNPVDKIAALAYLLLSREIPAYREAQCEEDAWTALVNVISKRYRGQLFFLYPEPGNGKRCWRPSWDQVMA</sequence>
<gene>
    <name evidence="2" type="ORF">EV420DRAFT_1330483</name>
</gene>
<protein>
    <recommendedName>
        <fullName evidence="1">Heterokaryon incompatibility domain-containing protein</fullName>
    </recommendedName>
</protein>